<dbReference type="GO" id="GO:0005737">
    <property type="term" value="C:cytoplasm"/>
    <property type="evidence" value="ECO:0007669"/>
    <property type="project" value="TreeGrafter"/>
</dbReference>
<dbReference type="InterPro" id="IPR051908">
    <property type="entry name" value="Ribosomal_N-acetyltransferase"/>
</dbReference>
<feature type="domain" description="N-acetyltransferase" evidence="1">
    <location>
        <begin position="41"/>
        <end position="201"/>
    </location>
</feature>
<dbReference type="InterPro" id="IPR000182">
    <property type="entry name" value="GNAT_dom"/>
</dbReference>
<evidence type="ECO:0000313" key="2">
    <source>
        <dbReference type="EMBL" id="KAA1193054.1"/>
    </source>
</evidence>
<dbReference type="GO" id="GO:1990189">
    <property type="term" value="F:protein N-terminal-serine acetyltransferase activity"/>
    <property type="evidence" value="ECO:0007669"/>
    <property type="project" value="TreeGrafter"/>
</dbReference>
<organism evidence="2 3">
    <name type="scientific">Pseudohalioglobus sediminis</name>
    <dbReference type="NCBI Taxonomy" id="2606449"/>
    <lineage>
        <taxon>Bacteria</taxon>
        <taxon>Pseudomonadati</taxon>
        <taxon>Pseudomonadota</taxon>
        <taxon>Gammaproteobacteria</taxon>
        <taxon>Cellvibrionales</taxon>
        <taxon>Halieaceae</taxon>
        <taxon>Pseudohalioglobus</taxon>
    </lineage>
</organism>
<dbReference type="SUPFAM" id="SSF55729">
    <property type="entry name" value="Acyl-CoA N-acyltransferases (Nat)"/>
    <property type="match status" value="1"/>
</dbReference>
<gene>
    <name evidence="2" type="ORF">F0M18_04185</name>
</gene>
<dbReference type="GO" id="GO:0008999">
    <property type="term" value="F:protein-N-terminal-alanine acetyltransferase activity"/>
    <property type="evidence" value="ECO:0007669"/>
    <property type="project" value="TreeGrafter"/>
</dbReference>
<evidence type="ECO:0000259" key="1">
    <source>
        <dbReference type="PROSITE" id="PS51186"/>
    </source>
</evidence>
<dbReference type="Proteomes" id="UP000323708">
    <property type="component" value="Unassembled WGS sequence"/>
</dbReference>
<sequence length="205" mass="23492">MPPPWHGQAMSSRWSAFSRISPASSNPMLSYPQDVLLTDRLFMRKIDQSDLAALYPVHSVDAVNRFLPYETWQSFEDAEKWWQRTSERMDSGTGIQFVIGLRQNGELIGSCTLFAYDEPARRAEVGYVLGQAYWGRKLGGEAVHGLLDFAFSRLALRRIEARVDTRNVASARLLQRLGFSSEGCLRQWQQDCDLQLFGLLREEWP</sequence>
<name>A0A5B0X119_9GAMM</name>
<dbReference type="PANTHER" id="PTHR43441">
    <property type="entry name" value="RIBOSOMAL-PROTEIN-SERINE ACETYLTRANSFERASE"/>
    <property type="match status" value="1"/>
</dbReference>
<dbReference type="PANTHER" id="PTHR43441:SF11">
    <property type="entry name" value="RIBOSOMAL-PROTEIN-SERINE ACETYLTRANSFERASE"/>
    <property type="match status" value="1"/>
</dbReference>
<proteinExistence type="predicted"/>
<keyword evidence="3" id="KW-1185">Reference proteome</keyword>
<reference evidence="2 3" key="1">
    <citation type="submission" date="2019-09" db="EMBL/GenBank/DDBJ databases">
        <authorList>
            <person name="Chen X.-Y."/>
        </authorList>
    </citation>
    <scope>NUCLEOTIDE SEQUENCE [LARGE SCALE GENOMIC DNA]</scope>
    <source>
        <strain evidence="2 3">NY5</strain>
    </source>
</reference>
<dbReference type="Pfam" id="PF13302">
    <property type="entry name" value="Acetyltransf_3"/>
    <property type="match status" value="1"/>
</dbReference>
<protein>
    <submittedName>
        <fullName evidence="2">GNAT family N-acetyltransferase</fullName>
    </submittedName>
</protein>
<dbReference type="PROSITE" id="PS51186">
    <property type="entry name" value="GNAT"/>
    <property type="match status" value="1"/>
</dbReference>
<dbReference type="Gene3D" id="3.40.630.30">
    <property type="match status" value="1"/>
</dbReference>
<comment type="caution">
    <text evidence="2">The sequence shown here is derived from an EMBL/GenBank/DDBJ whole genome shotgun (WGS) entry which is preliminary data.</text>
</comment>
<keyword evidence="2" id="KW-0808">Transferase</keyword>
<dbReference type="EMBL" id="VTUX01000002">
    <property type="protein sequence ID" value="KAA1193054.1"/>
    <property type="molecule type" value="Genomic_DNA"/>
</dbReference>
<evidence type="ECO:0000313" key="3">
    <source>
        <dbReference type="Proteomes" id="UP000323708"/>
    </source>
</evidence>
<dbReference type="AlphaFoldDB" id="A0A5B0X119"/>
<dbReference type="InterPro" id="IPR016181">
    <property type="entry name" value="Acyl_CoA_acyltransferase"/>
</dbReference>
<accession>A0A5B0X119</accession>